<reference evidence="3 4" key="2">
    <citation type="submission" date="2019-04" db="EMBL/GenBank/DDBJ databases">
        <title>The genome sequence of big-headed turtle.</title>
        <authorList>
            <person name="Gong S."/>
        </authorList>
    </citation>
    <scope>NUCLEOTIDE SEQUENCE [LARGE SCALE GENOMIC DNA]</scope>
    <source>
        <strain evidence="3">DO16091913</strain>
        <tissue evidence="3">Muscle</tissue>
    </source>
</reference>
<comment type="caution">
    <text evidence="3">The sequence shown here is derived from an EMBL/GenBank/DDBJ whole genome shotgun (WGS) entry which is preliminary data.</text>
</comment>
<dbReference type="Proteomes" id="UP000297703">
    <property type="component" value="Unassembled WGS sequence"/>
</dbReference>
<dbReference type="PANTHER" id="PTHR31203">
    <property type="entry name" value="BETA-KERATIN-RELATED PROTEIN-RELATED"/>
    <property type="match status" value="1"/>
</dbReference>
<reference evidence="3 4" key="1">
    <citation type="submission" date="2019-04" db="EMBL/GenBank/DDBJ databases">
        <title>Draft genome of the big-headed turtle Platysternon megacephalum.</title>
        <authorList>
            <person name="Gong S."/>
        </authorList>
    </citation>
    <scope>NUCLEOTIDE SEQUENCE [LARGE SCALE GENOMIC DNA]</scope>
    <source>
        <strain evidence="3">DO16091913</strain>
        <tissue evidence="3">Muscle</tissue>
    </source>
</reference>
<dbReference type="OrthoDB" id="9380305at2759"/>
<evidence type="ECO:0000313" key="4">
    <source>
        <dbReference type="Proteomes" id="UP000297703"/>
    </source>
</evidence>
<evidence type="ECO:0000256" key="2">
    <source>
        <dbReference type="ARBA" id="ARBA00022744"/>
    </source>
</evidence>
<comment type="similarity">
    <text evidence="1">Belongs to the avian keratin family.</text>
</comment>
<accession>A0A4D9DIN5</accession>
<keyword evidence="2" id="KW-0416">Keratin</keyword>
<dbReference type="STRING" id="55544.A0A4D9DIN5"/>
<evidence type="ECO:0000313" key="3">
    <source>
        <dbReference type="EMBL" id="TFJ96281.1"/>
    </source>
</evidence>
<dbReference type="PANTHER" id="PTHR31203:SF1">
    <property type="entry name" value="BETA-KERATIN-RELATED PROTEIN-RELATED"/>
    <property type="match status" value="1"/>
</dbReference>
<name>A0A4D9DIN5_9SAUR</name>
<dbReference type="Pfam" id="PF02422">
    <property type="entry name" value="Keratin"/>
    <property type="match status" value="1"/>
</dbReference>
<dbReference type="GO" id="GO:0005882">
    <property type="term" value="C:intermediate filament"/>
    <property type="evidence" value="ECO:0007669"/>
    <property type="project" value="UniProtKB-KW"/>
</dbReference>
<dbReference type="EMBL" id="QXTE01000716">
    <property type="protein sequence ID" value="TFJ96281.1"/>
    <property type="molecule type" value="Genomic_DNA"/>
</dbReference>
<protein>
    <submittedName>
        <fullName evidence="3">Beta-keratin-related protein</fullName>
    </submittedName>
</protein>
<dbReference type="AlphaFoldDB" id="A0A4D9DIN5"/>
<proteinExistence type="inferred from homology"/>
<dbReference type="GO" id="GO:0005200">
    <property type="term" value="F:structural constituent of cytoskeleton"/>
    <property type="evidence" value="ECO:0007669"/>
    <property type="project" value="InterPro"/>
</dbReference>
<gene>
    <name evidence="3" type="ORF">DR999_PMT21938</name>
</gene>
<evidence type="ECO:0000256" key="1">
    <source>
        <dbReference type="ARBA" id="ARBA00008702"/>
    </source>
</evidence>
<dbReference type="InterPro" id="IPR003461">
    <property type="entry name" value="Keratin"/>
</dbReference>
<keyword evidence="4" id="KW-1185">Reference proteome</keyword>
<organism evidence="3 4">
    <name type="scientific">Platysternon megacephalum</name>
    <name type="common">big-headed turtle</name>
    <dbReference type="NCBI Taxonomy" id="55544"/>
    <lineage>
        <taxon>Eukaryota</taxon>
        <taxon>Metazoa</taxon>
        <taxon>Chordata</taxon>
        <taxon>Craniata</taxon>
        <taxon>Vertebrata</taxon>
        <taxon>Euteleostomi</taxon>
        <taxon>Archelosauria</taxon>
        <taxon>Testudinata</taxon>
        <taxon>Testudines</taxon>
        <taxon>Cryptodira</taxon>
        <taxon>Durocryptodira</taxon>
        <taxon>Testudinoidea</taxon>
        <taxon>Platysternidae</taxon>
        <taxon>Platysternon</taxon>
    </lineage>
</organism>
<sequence length="126" mass="13030">MSSYGQLCNTQCYAPCNVTCPQPIVDACNKPCITSCGGSRAMVYPPPIVVTFSGPLLSFCPQESVVGSSAHFDIGSSLSSGGSLGYGGSYGSGRLYNYGRSYTSGLSAVGSGCSYPYSSKCFSTYL</sequence>